<name>A0ABX9Q5G8_9BACT</name>
<comment type="caution">
    <text evidence="2">The sequence shown here is derived from an EMBL/GenBank/DDBJ whole genome shotgun (WGS) entry which is preliminary data.</text>
</comment>
<dbReference type="Gene3D" id="2.120.10.30">
    <property type="entry name" value="TolB, C-terminal domain"/>
    <property type="match status" value="1"/>
</dbReference>
<evidence type="ECO:0000313" key="3">
    <source>
        <dbReference type="Proteomes" id="UP000278907"/>
    </source>
</evidence>
<dbReference type="Proteomes" id="UP000278907">
    <property type="component" value="Unassembled WGS sequence"/>
</dbReference>
<reference evidence="2 3" key="1">
    <citation type="submission" date="2018-09" db="EMBL/GenBank/DDBJ databases">
        <authorList>
            <person name="Livingstone P.G."/>
            <person name="Whitworth D.E."/>
        </authorList>
    </citation>
    <scope>NUCLEOTIDE SEQUENCE [LARGE SCALE GENOMIC DNA]</scope>
    <source>
        <strain evidence="2 3">CA031B</strain>
    </source>
</reference>
<dbReference type="SUPFAM" id="SSF50952">
    <property type="entry name" value="Soluble quinoprotein glucose dehydrogenase"/>
    <property type="match status" value="1"/>
</dbReference>
<organism evidence="2 3">
    <name type="scientific">Corallococcus praedator</name>
    <dbReference type="NCBI Taxonomy" id="2316724"/>
    <lineage>
        <taxon>Bacteria</taxon>
        <taxon>Pseudomonadati</taxon>
        <taxon>Myxococcota</taxon>
        <taxon>Myxococcia</taxon>
        <taxon>Myxococcales</taxon>
        <taxon>Cystobacterineae</taxon>
        <taxon>Myxococcaceae</taxon>
        <taxon>Corallococcus</taxon>
    </lineage>
</organism>
<protein>
    <recommendedName>
        <fullName evidence="4">Sorbosone dehydrogenase family protein</fullName>
    </recommendedName>
</protein>
<feature type="signal peptide" evidence="1">
    <location>
        <begin position="1"/>
        <end position="38"/>
    </location>
</feature>
<gene>
    <name evidence="2" type="ORF">D7Y13_44565</name>
</gene>
<dbReference type="EMBL" id="RAWI01001378">
    <property type="protein sequence ID" value="RKH75837.1"/>
    <property type="molecule type" value="Genomic_DNA"/>
</dbReference>
<sequence>MPCTGQSPPTFRTMPSLTLRVSLRAAALIASLPFLAQAQQGDGTQVGYPVNVWKPDKVPATPERVAALKAPAGFRVTVFAAGLGNARIVAVAPDGTVYVSRRDEGDVLMLKDGDGDGRADA</sequence>
<proteinExistence type="predicted"/>
<evidence type="ECO:0000256" key="1">
    <source>
        <dbReference type="SAM" id="SignalP"/>
    </source>
</evidence>
<dbReference type="InterPro" id="IPR011042">
    <property type="entry name" value="6-blade_b-propeller_TolB-like"/>
</dbReference>
<keyword evidence="3" id="KW-1185">Reference proteome</keyword>
<accession>A0ABX9Q5G8</accession>
<keyword evidence="1" id="KW-0732">Signal</keyword>
<dbReference type="InterPro" id="IPR011041">
    <property type="entry name" value="Quinoprot_gluc/sorb_DH_b-prop"/>
</dbReference>
<feature type="non-terminal residue" evidence="2">
    <location>
        <position position="121"/>
    </location>
</feature>
<evidence type="ECO:0008006" key="4">
    <source>
        <dbReference type="Google" id="ProtNLM"/>
    </source>
</evidence>
<feature type="chain" id="PRO_5046602734" description="Sorbosone dehydrogenase family protein" evidence="1">
    <location>
        <begin position="39"/>
        <end position="121"/>
    </location>
</feature>
<evidence type="ECO:0000313" key="2">
    <source>
        <dbReference type="EMBL" id="RKH75837.1"/>
    </source>
</evidence>